<reference evidence="2 3" key="1">
    <citation type="journal article" date="2013" name="Curr. Biol.">
        <title>The Genome of the Foraminiferan Reticulomyxa filosa.</title>
        <authorList>
            <person name="Glockner G."/>
            <person name="Hulsmann N."/>
            <person name="Schleicher M."/>
            <person name="Noegel A.A."/>
            <person name="Eichinger L."/>
            <person name="Gallinger C."/>
            <person name="Pawlowski J."/>
            <person name="Sierra R."/>
            <person name="Euteneuer U."/>
            <person name="Pillet L."/>
            <person name="Moustafa A."/>
            <person name="Platzer M."/>
            <person name="Groth M."/>
            <person name="Szafranski K."/>
            <person name="Schliwa M."/>
        </authorList>
    </citation>
    <scope>NUCLEOTIDE SEQUENCE [LARGE SCALE GENOMIC DNA]</scope>
</reference>
<evidence type="ECO:0000313" key="3">
    <source>
        <dbReference type="Proteomes" id="UP000023152"/>
    </source>
</evidence>
<evidence type="ECO:0000256" key="1">
    <source>
        <dbReference type="SAM" id="MobiDB-lite"/>
    </source>
</evidence>
<name>X6NSY6_RETFI</name>
<dbReference type="EMBL" id="ASPP01006095">
    <property type="protein sequence ID" value="ETO29370.1"/>
    <property type="molecule type" value="Genomic_DNA"/>
</dbReference>
<feature type="region of interest" description="Disordered" evidence="1">
    <location>
        <begin position="16"/>
        <end position="51"/>
    </location>
</feature>
<proteinExistence type="predicted"/>
<dbReference type="AlphaFoldDB" id="X6NSY6"/>
<keyword evidence="3" id="KW-1185">Reference proteome</keyword>
<gene>
    <name evidence="2" type="ORF">RFI_07751</name>
</gene>
<sequence length="131" mass="15630">MLKRILPKSAHKYINNQFSFDKKTPRTSSGEEGGEGKEQEDKDKQKSGDTLYQSYTYHKPIDYGKQYLRSQESEEKDDVDLFQAKYTNPVPIQKQFTPKKSPLWTHCNRTEYNYHRLSQVIYHCFNDHKKF</sequence>
<feature type="compositionally biased region" description="Basic and acidic residues" evidence="1">
    <location>
        <begin position="34"/>
        <end position="47"/>
    </location>
</feature>
<accession>X6NSY6</accession>
<dbReference type="Proteomes" id="UP000023152">
    <property type="component" value="Unassembled WGS sequence"/>
</dbReference>
<evidence type="ECO:0000313" key="2">
    <source>
        <dbReference type="EMBL" id="ETO29370.1"/>
    </source>
</evidence>
<protein>
    <submittedName>
        <fullName evidence="2">Uncharacterized protein</fullName>
    </submittedName>
</protein>
<organism evidence="2 3">
    <name type="scientific">Reticulomyxa filosa</name>
    <dbReference type="NCBI Taxonomy" id="46433"/>
    <lineage>
        <taxon>Eukaryota</taxon>
        <taxon>Sar</taxon>
        <taxon>Rhizaria</taxon>
        <taxon>Retaria</taxon>
        <taxon>Foraminifera</taxon>
        <taxon>Monothalamids</taxon>
        <taxon>Reticulomyxidae</taxon>
        <taxon>Reticulomyxa</taxon>
    </lineage>
</organism>
<comment type="caution">
    <text evidence="2">The sequence shown here is derived from an EMBL/GenBank/DDBJ whole genome shotgun (WGS) entry which is preliminary data.</text>
</comment>